<dbReference type="EMBL" id="FNOW01000020">
    <property type="protein sequence ID" value="SDX93864.1"/>
    <property type="molecule type" value="Genomic_DNA"/>
</dbReference>
<dbReference type="Proteomes" id="UP000198672">
    <property type="component" value="Unassembled WGS sequence"/>
</dbReference>
<feature type="non-terminal residue" evidence="1">
    <location>
        <position position="1"/>
    </location>
</feature>
<accession>A0A1H3FUN6</accession>
<organism evidence="1 2">
    <name type="scientific">Allochromatium warmingii</name>
    <name type="common">Chromatium warmingii</name>
    <dbReference type="NCBI Taxonomy" id="61595"/>
    <lineage>
        <taxon>Bacteria</taxon>
        <taxon>Pseudomonadati</taxon>
        <taxon>Pseudomonadota</taxon>
        <taxon>Gammaproteobacteria</taxon>
        <taxon>Chromatiales</taxon>
        <taxon>Chromatiaceae</taxon>
        <taxon>Allochromatium</taxon>
    </lineage>
</organism>
<reference evidence="2" key="1">
    <citation type="submission" date="2016-10" db="EMBL/GenBank/DDBJ databases">
        <authorList>
            <person name="Varghese N."/>
            <person name="Submissions S."/>
        </authorList>
    </citation>
    <scope>NUCLEOTIDE SEQUENCE [LARGE SCALE GENOMIC DNA]</scope>
    <source>
        <strain evidence="2">DSM 173</strain>
    </source>
</reference>
<gene>
    <name evidence="1" type="ORF">SAMN05421644_12055</name>
</gene>
<keyword evidence="2" id="KW-1185">Reference proteome</keyword>
<dbReference type="AlphaFoldDB" id="A0A1H3FUN6"/>
<sequence>HTLAIWINRSLGRPDLQFEGLITVG</sequence>
<name>A0A1H3FUN6_ALLWA</name>
<protein>
    <submittedName>
        <fullName evidence="1">Uncharacterized protein</fullName>
    </submittedName>
</protein>
<evidence type="ECO:0000313" key="2">
    <source>
        <dbReference type="Proteomes" id="UP000198672"/>
    </source>
</evidence>
<proteinExistence type="predicted"/>
<evidence type="ECO:0000313" key="1">
    <source>
        <dbReference type="EMBL" id="SDX93864.1"/>
    </source>
</evidence>